<sequence>MSATAGAAHKWEFKARFRRHAFGWRSQPAVQRIKQAVSEIKKVARAEALLSYARRALRRFDGSTYWFLTT</sequence>
<proteinExistence type="predicted"/>
<name>A0A934K3K5_9BACT</name>
<evidence type="ECO:0000313" key="2">
    <source>
        <dbReference type="Proteomes" id="UP000612893"/>
    </source>
</evidence>
<reference evidence="1" key="1">
    <citation type="submission" date="2020-10" db="EMBL/GenBank/DDBJ databases">
        <title>Ca. Dormibacterota MAGs.</title>
        <authorList>
            <person name="Montgomery K."/>
        </authorList>
    </citation>
    <scope>NUCLEOTIDE SEQUENCE [LARGE SCALE GENOMIC DNA]</scope>
    <source>
        <strain evidence="1">SC8812_S17_10</strain>
    </source>
</reference>
<dbReference type="EMBL" id="JAEKNR010000148">
    <property type="protein sequence ID" value="MBJ7599334.1"/>
    <property type="molecule type" value="Genomic_DNA"/>
</dbReference>
<accession>A0A934K3K5</accession>
<dbReference type="Proteomes" id="UP000612893">
    <property type="component" value="Unassembled WGS sequence"/>
</dbReference>
<dbReference type="RefSeq" id="WP_338202829.1">
    <property type="nucleotide sequence ID" value="NZ_JAEKNR010000148.1"/>
</dbReference>
<protein>
    <submittedName>
        <fullName evidence="1">Uncharacterized protein</fullName>
    </submittedName>
</protein>
<evidence type="ECO:0000313" key="1">
    <source>
        <dbReference type="EMBL" id="MBJ7599334.1"/>
    </source>
</evidence>
<gene>
    <name evidence="1" type="ORF">JF922_14815</name>
</gene>
<organism evidence="1 2">
    <name type="scientific">Candidatus Nephthysia bennettiae</name>
    <dbReference type="NCBI Taxonomy" id="3127016"/>
    <lineage>
        <taxon>Bacteria</taxon>
        <taxon>Bacillati</taxon>
        <taxon>Candidatus Dormiibacterota</taxon>
        <taxon>Candidatus Dormibacteria</taxon>
        <taxon>Candidatus Dormibacterales</taxon>
        <taxon>Candidatus Dormibacteraceae</taxon>
        <taxon>Candidatus Nephthysia</taxon>
    </lineage>
</organism>
<dbReference type="AlphaFoldDB" id="A0A934K3K5"/>
<comment type="caution">
    <text evidence="1">The sequence shown here is derived from an EMBL/GenBank/DDBJ whole genome shotgun (WGS) entry which is preliminary data.</text>
</comment>
<keyword evidence="2" id="KW-1185">Reference proteome</keyword>